<dbReference type="Proteomes" id="UP000611708">
    <property type="component" value="Unassembled WGS sequence"/>
</dbReference>
<name>A0ABS0HUP8_9HYPH</name>
<feature type="domain" description="Cadherin" evidence="4">
    <location>
        <begin position="729"/>
        <end position="827"/>
    </location>
</feature>
<comment type="subcellular location">
    <subcellularLocation>
        <location evidence="1">Secreted</location>
    </subcellularLocation>
</comment>
<evidence type="ECO:0000256" key="3">
    <source>
        <dbReference type="SAM" id="MobiDB-lite"/>
    </source>
</evidence>
<evidence type="ECO:0000313" key="6">
    <source>
        <dbReference type="Proteomes" id="UP000611708"/>
    </source>
</evidence>
<dbReference type="Gene3D" id="2.150.10.10">
    <property type="entry name" value="Serralysin-like metalloprotease, C-terminal"/>
    <property type="match status" value="7"/>
</dbReference>
<sequence>MARSFLYTDTVSWEELFSGAFTIASSSDTSFIVNKTINGINCSIAYTGSALLGDNPVINEVLVTNRQTGTHLASIVRYWEGENDLDITRSIQDLQSGGFASFAHLMASEDWSVQIGSDQGDIIIGVSSEFESLNGRAGNDTLTGGVGDDMMSGDEGFDYASYETASAGVFASMDDWPDRNTGEAYNDRFYSVEGLIGSAHNDHFIGDRFGNHLLGGDGNDTLGGSRFPSIDPDDDTLDGGSDIDTAQFLFNRADYDIVHVGGGYWRVTNRTAERDWTSLITNIEFLQFADGVIPAPTGPGPIYGTPNADTITGTSGADTIYGYGRDSTTDVGDTLNGAGGNDTIYGGAGNDTVDGGTHNDHLYGDADNDDISGNAGNDTIYGGTGDDTLFGGQDDDRLYGDAGNDTLAGDSGADTLEGGSGNDIYYVDSNDSIIETSTTDNDEVRAEVSFTLQAGQAIEKLSLSGSADIDLTGNEVSQTLVGNLGDNRLDGGSGQDSLRGGGGNDTYVVDGDDTIIETLNGGRDTVQSKLDFSLENHQFLEDLVLLQGATKGTGNGLDNDITGNDAANTLDGGSGQDSLRGGGGNDTYWIDSAGDEIFEDDGKGTDTLIASVSYDLTDAAHVEILQAADGTTTIDLTGNQNANILRGNKGKNILNGEGGNDTVVLTGKLSDYTVERGLGGAIIITEKDNKNDQDAIYNVEFFQFSDRTVSSDGLLNTPPSGLKLEGDAVYENSEKGQFIGNFSVTDNSGDTHTFALTNSAGGRFSIDPDGTLRVADGVRLDYEQSTLHTIEVTATDSFGESITRSFVIRIQDSLDERATGSAGADVMKGGNGSDSFNGLAGNDRIEAGLGNDTLMGGSENDTLDAGGSNDRLSGETGNDWLLGGLGNDTAEGGSGNDMLNGGAGNDQLIGGLGKDTLTGSTGRDVFAFDDRETGSSKSKADYITDFSGRAGDRIDLKLVDADTKKGGDQRFSFIGKEAFTKAGQVRYEKTKKETYVYLNTDSDKAAEAVIKLKGSIDLSKGWFVL</sequence>
<feature type="region of interest" description="Disordered" evidence="3">
    <location>
        <begin position="855"/>
        <end position="876"/>
    </location>
</feature>
<dbReference type="RefSeq" id="WP_196264582.1">
    <property type="nucleotide sequence ID" value="NZ_JADQDN010000006.1"/>
</dbReference>
<dbReference type="PRINTS" id="PR00313">
    <property type="entry name" value="CABNDNGRPT"/>
</dbReference>
<feature type="region of interest" description="Disordered" evidence="3">
    <location>
        <begin position="356"/>
        <end position="420"/>
    </location>
</feature>
<evidence type="ECO:0000256" key="1">
    <source>
        <dbReference type="ARBA" id="ARBA00004613"/>
    </source>
</evidence>
<dbReference type="PANTHER" id="PTHR38340:SF1">
    <property type="entry name" value="S-LAYER PROTEIN"/>
    <property type="match status" value="1"/>
</dbReference>
<reference evidence="5 6" key="1">
    <citation type="submission" date="2020-11" db="EMBL/GenBank/DDBJ databases">
        <authorList>
            <person name="Kim M.K."/>
        </authorList>
    </citation>
    <scope>NUCLEOTIDE SEQUENCE [LARGE SCALE GENOMIC DNA]</scope>
    <source>
        <strain evidence="5 6">BT290</strain>
    </source>
</reference>
<dbReference type="InterPro" id="IPR018511">
    <property type="entry name" value="Hemolysin-typ_Ca-bd_CS"/>
</dbReference>
<dbReference type="InterPro" id="IPR015919">
    <property type="entry name" value="Cadherin-like_sf"/>
</dbReference>
<keyword evidence="2" id="KW-0964">Secreted</keyword>
<dbReference type="InterPro" id="IPR011049">
    <property type="entry name" value="Serralysin-like_metalloprot_C"/>
</dbReference>
<proteinExistence type="predicted"/>
<evidence type="ECO:0000256" key="2">
    <source>
        <dbReference type="ARBA" id="ARBA00022525"/>
    </source>
</evidence>
<dbReference type="EMBL" id="JADQDN010000006">
    <property type="protein sequence ID" value="MBF9197231.1"/>
    <property type="molecule type" value="Genomic_DNA"/>
</dbReference>
<dbReference type="InterPro" id="IPR050557">
    <property type="entry name" value="RTX_toxin/Mannuronan_C5-epim"/>
</dbReference>
<feature type="compositionally biased region" description="Gly residues" evidence="3">
    <location>
        <begin position="491"/>
        <end position="504"/>
    </location>
</feature>
<evidence type="ECO:0000313" key="5">
    <source>
        <dbReference type="EMBL" id="MBF9197231.1"/>
    </source>
</evidence>
<accession>A0ABS0HUP8</accession>
<dbReference type="SUPFAM" id="SSF51120">
    <property type="entry name" value="beta-Roll"/>
    <property type="match status" value="6"/>
</dbReference>
<keyword evidence="6" id="KW-1185">Reference proteome</keyword>
<evidence type="ECO:0000259" key="4">
    <source>
        <dbReference type="PROSITE" id="PS50268"/>
    </source>
</evidence>
<dbReference type="Pfam" id="PF00353">
    <property type="entry name" value="HemolysinCabind"/>
    <property type="match status" value="11"/>
</dbReference>
<dbReference type="CDD" id="cd11304">
    <property type="entry name" value="Cadherin_repeat"/>
    <property type="match status" value="1"/>
</dbReference>
<dbReference type="SMART" id="SM00112">
    <property type="entry name" value="CA"/>
    <property type="match status" value="1"/>
</dbReference>
<organism evidence="5 6">
    <name type="scientific">Microvirga terrestris</name>
    <dbReference type="NCBI Taxonomy" id="2791024"/>
    <lineage>
        <taxon>Bacteria</taxon>
        <taxon>Pseudomonadati</taxon>
        <taxon>Pseudomonadota</taxon>
        <taxon>Alphaproteobacteria</taxon>
        <taxon>Hyphomicrobiales</taxon>
        <taxon>Methylobacteriaceae</taxon>
        <taxon>Microvirga</taxon>
    </lineage>
</organism>
<dbReference type="PROSITE" id="PS50268">
    <property type="entry name" value="CADHERIN_2"/>
    <property type="match status" value="1"/>
</dbReference>
<dbReference type="PROSITE" id="PS00330">
    <property type="entry name" value="HEMOLYSIN_CALCIUM"/>
    <property type="match status" value="2"/>
</dbReference>
<gene>
    <name evidence="5" type="ORF">I2H36_14385</name>
</gene>
<protein>
    <recommendedName>
        <fullName evidence="4">Cadherin domain-containing protein</fullName>
    </recommendedName>
</protein>
<dbReference type="SUPFAM" id="SSF49313">
    <property type="entry name" value="Cadherin-like"/>
    <property type="match status" value="1"/>
</dbReference>
<comment type="caution">
    <text evidence="5">The sequence shown here is derived from an EMBL/GenBank/DDBJ whole genome shotgun (WGS) entry which is preliminary data.</text>
</comment>
<dbReference type="Pfam" id="PF00028">
    <property type="entry name" value="Cadherin"/>
    <property type="match status" value="1"/>
</dbReference>
<dbReference type="InterPro" id="IPR002126">
    <property type="entry name" value="Cadherin-like_dom"/>
</dbReference>
<dbReference type="PANTHER" id="PTHR38340">
    <property type="entry name" value="S-LAYER PROTEIN"/>
    <property type="match status" value="1"/>
</dbReference>
<feature type="region of interest" description="Disordered" evidence="3">
    <location>
        <begin position="485"/>
        <end position="504"/>
    </location>
</feature>
<dbReference type="InterPro" id="IPR001343">
    <property type="entry name" value="Hemolysn_Ca-bd"/>
</dbReference>